<evidence type="ECO:0000256" key="6">
    <source>
        <dbReference type="PIRSR" id="PIRSR001430-2"/>
    </source>
</evidence>
<feature type="domain" description="Pseudouridine synthase I TruA alpha/beta" evidence="8">
    <location>
        <begin position="143"/>
        <end position="244"/>
    </location>
</feature>
<dbReference type="SUPFAM" id="SSF55120">
    <property type="entry name" value="Pseudouridine synthase"/>
    <property type="match status" value="1"/>
</dbReference>
<accession>A0A251X747</accession>
<reference evidence="9 10" key="1">
    <citation type="submission" date="2016-12" db="EMBL/GenBank/DDBJ databases">
        <title>Thioflexothrix psekupsii D3 genome sequencing and assembly.</title>
        <authorList>
            <person name="Fomenkov A."/>
            <person name="Vincze T."/>
            <person name="Grabovich M."/>
            <person name="Anton B.P."/>
            <person name="Dubinina G."/>
            <person name="Orlova M."/>
            <person name="Belousova E."/>
            <person name="Roberts R.J."/>
        </authorList>
    </citation>
    <scope>NUCLEOTIDE SEQUENCE [LARGE SCALE GENOMIC DNA]</scope>
    <source>
        <strain evidence="9">D3</strain>
    </source>
</reference>
<evidence type="ECO:0000256" key="7">
    <source>
        <dbReference type="RuleBase" id="RU003792"/>
    </source>
</evidence>
<organism evidence="9 10">
    <name type="scientific">Thioflexithrix psekupsensis</name>
    <dbReference type="NCBI Taxonomy" id="1570016"/>
    <lineage>
        <taxon>Bacteria</taxon>
        <taxon>Pseudomonadati</taxon>
        <taxon>Pseudomonadota</taxon>
        <taxon>Gammaproteobacteria</taxon>
        <taxon>Thiotrichales</taxon>
        <taxon>Thioflexithrix</taxon>
    </lineage>
</organism>
<protein>
    <recommendedName>
        <fullName evidence="4">tRNA pseudouridine synthase A</fullName>
        <ecNumber evidence="4">5.4.99.12</ecNumber>
    </recommendedName>
    <alternativeName>
        <fullName evidence="4">tRNA pseudouridine(38-40) synthase</fullName>
    </alternativeName>
    <alternativeName>
        <fullName evidence="4">tRNA pseudouridylate synthase I</fullName>
    </alternativeName>
    <alternativeName>
        <fullName evidence="4">tRNA-uridine isomerase I</fullName>
    </alternativeName>
</protein>
<dbReference type="InterPro" id="IPR020097">
    <property type="entry name" value="PsdUridine_synth_TruA_a/b_dom"/>
</dbReference>
<sequence>MRIALGVEYNGSPYCGWQYQDDADSVQAQVEAALSRVADHKVTAICAGRTDRGVHAVSQIIHIDVHVERSMRAWVLGGNVNLPRDIGILWAQPVSEQFHARFSARARHYRYLILNRMVRPGLLHHRVTWEHHPLEVELMQTGANYLLGTHDFTSYRAVGCQAKNPIRTVHYLTIRRQQELIVVEIGANGFLHHMVRNIVGVLLKIGRQECPPEWANTVLLAKNRTAGGMTAPAHGLYFYGVDYDAPFHFPRPPVILPVL</sequence>
<dbReference type="OrthoDB" id="9811823at2"/>
<dbReference type="EMBL" id="MSLT01000018">
    <property type="protein sequence ID" value="OUD13214.1"/>
    <property type="molecule type" value="Genomic_DNA"/>
</dbReference>
<dbReference type="EC" id="5.4.99.12" evidence="4"/>
<dbReference type="Pfam" id="PF01416">
    <property type="entry name" value="PseudoU_synth_1"/>
    <property type="match status" value="2"/>
</dbReference>
<comment type="subunit">
    <text evidence="4">Homodimer.</text>
</comment>
<dbReference type="Gene3D" id="3.30.70.660">
    <property type="entry name" value="Pseudouridine synthase I, catalytic domain, C-terminal subdomain"/>
    <property type="match status" value="1"/>
</dbReference>
<dbReference type="Proteomes" id="UP000194798">
    <property type="component" value="Unassembled WGS sequence"/>
</dbReference>
<evidence type="ECO:0000256" key="1">
    <source>
        <dbReference type="ARBA" id="ARBA00009375"/>
    </source>
</evidence>
<dbReference type="FunFam" id="3.30.70.580:FF:000001">
    <property type="entry name" value="tRNA pseudouridine synthase A"/>
    <property type="match status" value="1"/>
</dbReference>
<feature type="domain" description="Pseudouridine synthase I TruA alpha/beta" evidence="8">
    <location>
        <begin position="8"/>
        <end position="102"/>
    </location>
</feature>
<evidence type="ECO:0000256" key="4">
    <source>
        <dbReference type="HAMAP-Rule" id="MF_00171"/>
    </source>
</evidence>
<dbReference type="HAMAP" id="MF_00171">
    <property type="entry name" value="TruA"/>
    <property type="match status" value="1"/>
</dbReference>
<comment type="similarity">
    <text evidence="1 4 7">Belongs to the tRNA pseudouridine synthase TruA family.</text>
</comment>
<dbReference type="InterPro" id="IPR020095">
    <property type="entry name" value="PsdUridine_synth_TruA_C"/>
</dbReference>
<dbReference type="Gene3D" id="3.30.70.580">
    <property type="entry name" value="Pseudouridine synthase I, catalytic domain, N-terminal subdomain"/>
    <property type="match status" value="1"/>
</dbReference>
<proteinExistence type="inferred from homology"/>
<evidence type="ECO:0000313" key="9">
    <source>
        <dbReference type="EMBL" id="OUD13214.1"/>
    </source>
</evidence>
<dbReference type="RefSeq" id="WP_086488661.1">
    <property type="nucleotide sequence ID" value="NZ_MSLT01000018.1"/>
</dbReference>
<dbReference type="PANTHER" id="PTHR11142">
    <property type="entry name" value="PSEUDOURIDYLATE SYNTHASE"/>
    <property type="match status" value="1"/>
</dbReference>
<dbReference type="GO" id="GO:0031119">
    <property type="term" value="P:tRNA pseudouridine synthesis"/>
    <property type="evidence" value="ECO:0007669"/>
    <property type="project" value="UniProtKB-UniRule"/>
</dbReference>
<dbReference type="PANTHER" id="PTHR11142:SF0">
    <property type="entry name" value="TRNA PSEUDOURIDINE SYNTHASE-LIKE 1"/>
    <property type="match status" value="1"/>
</dbReference>
<dbReference type="InterPro" id="IPR020094">
    <property type="entry name" value="TruA/RsuA/RluB/E/F_N"/>
</dbReference>
<dbReference type="PIRSF" id="PIRSF001430">
    <property type="entry name" value="tRNA_psdUrid_synth"/>
    <property type="match status" value="1"/>
</dbReference>
<dbReference type="CDD" id="cd02570">
    <property type="entry name" value="PseudoU_synth_EcTruA"/>
    <property type="match status" value="1"/>
</dbReference>
<dbReference type="InterPro" id="IPR001406">
    <property type="entry name" value="PsdUridine_synth_TruA"/>
</dbReference>
<evidence type="ECO:0000256" key="2">
    <source>
        <dbReference type="ARBA" id="ARBA00022694"/>
    </source>
</evidence>
<evidence type="ECO:0000256" key="3">
    <source>
        <dbReference type="ARBA" id="ARBA00023235"/>
    </source>
</evidence>
<evidence type="ECO:0000256" key="5">
    <source>
        <dbReference type="PIRSR" id="PIRSR001430-1"/>
    </source>
</evidence>
<dbReference type="AlphaFoldDB" id="A0A251X747"/>
<name>A0A251X747_9GAMM</name>
<comment type="function">
    <text evidence="4">Formation of pseudouridine at positions 38, 39 and 40 in the anticodon stem and loop of transfer RNAs.</text>
</comment>
<keyword evidence="3 4" id="KW-0413">Isomerase</keyword>
<feature type="binding site" evidence="4 6">
    <location>
        <position position="109"/>
    </location>
    <ligand>
        <name>substrate</name>
    </ligand>
</feature>
<gene>
    <name evidence="4" type="primary">truA</name>
    <name evidence="9" type="ORF">TPSD3_11290</name>
</gene>
<comment type="catalytic activity">
    <reaction evidence="4 7">
        <text>uridine(38/39/40) in tRNA = pseudouridine(38/39/40) in tRNA</text>
        <dbReference type="Rhea" id="RHEA:22376"/>
        <dbReference type="Rhea" id="RHEA-COMP:10085"/>
        <dbReference type="Rhea" id="RHEA-COMP:10087"/>
        <dbReference type="ChEBI" id="CHEBI:65314"/>
        <dbReference type="ChEBI" id="CHEBI:65315"/>
        <dbReference type="EC" id="5.4.99.12"/>
    </reaction>
</comment>
<evidence type="ECO:0000313" key="10">
    <source>
        <dbReference type="Proteomes" id="UP000194798"/>
    </source>
</evidence>
<feature type="active site" description="Nucleophile" evidence="4 5">
    <location>
        <position position="51"/>
    </location>
</feature>
<keyword evidence="10" id="KW-1185">Reference proteome</keyword>
<dbReference type="GO" id="GO:0003723">
    <property type="term" value="F:RNA binding"/>
    <property type="evidence" value="ECO:0007669"/>
    <property type="project" value="InterPro"/>
</dbReference>
<keyword evidence="2 4" id="KW-0819">tRNA processing</keyword>
<comment type="caution">
    <text evidence="9">The sequence shown here is derived from an EMBL/GenBank/DDBJ whole genome shotgun (WGS) entry which is preliminary data.</text>
</comment>
<dbReference type="InterPro" id="IPR020103">
    <property type="entry name" value="PsdUridine_synth_cat_dom_sf"/>
</dbReference>
<dbReference type="NCBIfam" id="TIGR00071">
    <property type="entry name" value="hisT_truA"/>
    <property type="match status" value="1"/>
</dbReference>
<dbReference type="GO" id="GO:0160147">
    <property type="term" value="F:tRNA pseudouridine(38-40) synthase activity"/>
    <property type="evidence" value="ECO:0007669"/>
    <property type="project" value="UniProtKB-EC"/>
</dbReference>
<evidence type="ECO:0000259" key="8">
    <source>
        <dbReference type="Pfam" id="PF01416"/>
    </source>
</evidence>
<comment type="caution">
    <text evidence="4">Lacks conserved residue(s) required for the propagation of feature annotation.</text>
</comment>